<dbReference type="AlphaFoldDB" id="A0A1Z5JX03"/>
<feature type="chain" id="PRO_5012261272" evidence="1">
    <location>
        <begin position="20"/>
        <end position="297"/>
    </location>
</feature>
<protein>
    <submittedName>
        <fullName evidence="2">Uncharacterized protein</fullName>
    </submittedName>
</protein>
<dbReference type="OrthoDB" id="192213at2759"/>
<keyword evidence="1" id="KW-0732">Signal</keyword>
<dbReference type="InParanoid" id="A0A1Z5JX03"/>
<organism evidence="2 3">
    <name type="scientific">Fistulifera solaris</name>
    <name type="common">Oleaginous diatom</name>
    <dbReference type="NCBI Taxonomy" id="1519565"/>
    <lineage>
        <taxon>Eukaryota</taxon>
        <taxon>Sar</taxon>
        <taxon>Stramenopiles</taxon>
        <taxon>Ochrophyta</taxon>
        <taxon>Bacillariophyta</taxon>
        <taxon>Bacillariophyceae</taxon>
        <taxon>Bacillariophycidae</taxon>
        <taxon>Naviculales</taxon>
        <taxon>Naviculaceae</taxon>
        <taxon>Fistulifera</taxon>
    </lineage>
</organism>
<evidence type="ECO:0000256" key="1">
    <source>
        <dbReference type="SAM" id="SignalP"/>
    </source>
</evidence>
<dbReference type="EMBL" id="BDSP01000131">
    <property type="protein sequence ID" value="GAX18560.1"/>
    <property type="molecule type" value="Genomic_DNA"/>
</dbReference>
<keyword evidence="3" id="KW-1185">Reference proteome</keyword>
<sequence length="297" mass="34050">MNFWRTVALIGWTSSSVQAIRQIQFASPLQALTIPDAEVPPTPRARYLKKIAAGLQAEQQVRDKLGEDDPIAVDTSQADWAQTAARNAKRQQLQKERLLEEAFDKAVAPFDAKLSQKQPSSSSSSQYQFVGVIQPNDASPVIQWYARPKPANSKWSVRLIHVNRDAIVHDLFRRGKIDLFGRYTNTGSKDLETGLPVVRSQYSVRERSWKNLWNFSPKHLFTDSSGMYWRERRLPEGLYTDGLNVYESSYRYRDGRNGMHRVSSFAQFLKSPTFPDKMKLKIQEKLKKDSPDIVVEE</sequence>
<evidence type="ECO:0000313" key="2">
    <source>
        <dbReference type="EMBL" id="GAX18560.1"/>
    </source>
</evidence>
<evidence type="ECO:0000313" key="3">
    <source>
        <dbReference type="Proteomes" id="UP000198406"/>
    </source>
</evidence>
<dbReference type="Proteomes" id="UP000198406">
    <property type="component" value="Unassembled WGS sequence"/>
</dbReference>
<feature type="signal peptide" evidence="1">
    <location>
        <begin position="1"/>
        <end position="19"/>
    </location>
</feature>
<proteinExistence type="predicted"/>
<comment type="caution">
    <text evidence="2">The sequence shown here is derived from an EMBL/GenBank/DDBJ whole genome shotgun (WGS) entry which is preliminary data.</text>
</comment>
<name>A0A1Z5JX03_FISSO</name>
<accession>A0A1Z5JX03</accession>
<reference evidence="2 3" key="1">
    <citation type="journal article" date="2015" name="Plant Cell">
        <title>Oil accumulation by the oleaginous diatom Fistulifera solaris as revealed by the genome and transcriptome.</title>
        <authorList>
            <person name="Tanaka T."/>
            <person name="Maeda Y."/>
            <person name="Veluchamy A."/>
            <person name="Tanaka M."/>
            <person name="Abida H."/>
            <person name="Marechal E."/>
            <person name="Bowler C."/>
            <person name="Muto M."/>
            <person name="Sunaga Y."/>
            <person name="Tanaka M."/>
            <person name="Yoshino T."/>
            <person name="Taniguchi T."/>
            <person name="Fukuda Y."/>
            <person name="Nemoto M."/>
            <person name="Matsumoto M."/>
            <person name="Wong P.S."/>
            <person name="Aburatani S."/>
            <person name="Fujibuchi W."/>
        </authorList>
    </citation>
    <scope>NUCLEOTIDE SEQUENCE [LARGE SCALE GENOMIC DNA]</scope>
    <source>
        <strain evidence="2 3">JPCC DA0580</strain>
    </source>
</reference>
<gene>
    <name evidence="2" type="ORF">FisN_10Hh239</name>
</gene>